<dbReference type="Proteomes" id="UP000193411">
    <property type="component" value="Unassembled WGS sequence"/>
</dbReference>
<proteinExistence type="predicted"/>
<evidence type="ECO:0000313" key="2">
    <source>
        <dbReference type="EMBL" id="ORZ38534.1"/>
    </source>
</evidence>
<gene>
    <name evidence="2" type="ORF">BCR44DRAFT_340854</name>
</gene>
<keyword evidence="3" id="KW-1185">Reference proteome</keyword>
<reference evidence="2 3" key="1">
    <citation type="submission" date="2016-07" db="EMBL/GenBank/DDBJ databases">
        <title>Pervasive Adenine N6-methylation of Active Genes in Fungi.</title>
        <authorList>
            <consortium name="DOE Joint Genome Institute"/>
            <person name="Mondo S.J."/>
            <person name="Dannebaum R.O."/>
            <person name="Kuo R.C."/>
            <person name="Labutti K."/>
            <person name="Haridas S."/>
            <person name="Kuo A."/>
            <person name="Salamov A."/>
            <person name="Ahrendt S.R."/>
            <person name="Lipzen A."/>
            <person name="Sullivan W."/>
            <person name="Andreopoulos W.B."/>
            <person name="Clum A."/>
            <person name="Lindquist E."/>
            <person name="Daum C."/>
            <person name="Ramamoorthy G.K."/>
            <person name="Gryganskyi A."/>
            <person name="Culley D."/>
            <person name="Magnuson J.K."/>
            <person name="James T.Y."/>
            <person name="O'Malley M.A."/>
            <person name="Stajich J.E."/>
            <person name="Spatafora J.W."/>
            <person name="Visel A."/>
            <person name="Grigoriev I.V."/>
        </authorList>
    </citation>
    <scope>NUCLEOTIDE SEQUENCE [LARGE SCALE GENOMIC DNA]</scope>
    <source>
        <strain evidence="2 3">PL171</strain>
    </source>
</reference>
<evidence type="ECO:0000313" key="3">
    <source>
        <dbReference type="Proteomes" id="UP000193411"/>
    </source>
</evidence>
<name>A0A1Y2HX57_9FUNG</name>
<dbReference type="EMBL" id="MCFL01000008">
    <property type="protein sequence ID" value="ORZ38534.1"/>
    <property type="molecule type" value="Genomic_DNA"/>
</dbReference>
<accession>A0A1Y2HX57</accession>
<sequence>MLRYHASRCRASPRIRTAKKKQVKVCNVITKHGMNLQSTPYPDLLHIPSTHPNPTQPPSIPFAPAARLRSSG</sequence>
<feature type="region of interest" description="Disordered" evidence="1">
    <location>
        <begin position="48"/>
        <end position="72"/>
    </location>
</feature>
<evidence type="ECO:0000256" key="1">
    <source>
        <dbReference type="SAM" id="MobiDB-lite"/>
    </source>
</evidence>
<protein>
    <submittedName>
        <fullName evidence="2">Uncharacterized protein</fullName>
    </submittedName>
</protein>
<comment type="caution">
    <text evidence="2">The sequence shown here is derived from an EMBL/GenBank/DDBJ whole genome shotgun (WGS) entry which is preliminary data.</text>
</comment>
<organism evidence="2 3">
    <name type="scientific">Catenaria anguillulae PL171</name>
    <dbReference type="NCBI Taxonomy" id="765915"/>
    <lineage>
        <taxon>Eukaryota</taxon>
        <taxon>Fungi</taxon>
        <taxon>Fungi incertae sedis</taxon>
        <taxon>Blastocladiomycota</taxon>
        <taxon>Blastocladiomycetes</taxon>
        <taxon>Blastocladiales</taxon>
        <taxon>Catenariaceae</taxon>
        <taxon>Catenaria</taxon>
    </lineage>
</organism>
<dbReference type="AlphaFoldDB" id="A0A1Y2HX57"/>